<evidence type="ECO:0000256" key="4">
    <source>
        <dbReference type="ARBA" id="ARBA00022714"/>
    </source>
</evidence>
<dbReference type="Gene3D" id="2.40.30.10">
    <property type="entry name" value="Translation factors"/>
    <property type="match status" value="1"/>
</dbReference>
<evidence type="ECO:0000256" key="10">
    <source>
        <dbReference type="ARBA" id="ARBA00034078"/>
    </source>
</evidence>
<evidence type="ECO:0000259" key="11">
    <source>
        <dbReference type="PROSITE" id="PS51384"/>
    </source>
</evidence>
<keyword evidence="3" id="KW-0285">Flavoprotein</keyword>
<dbReference type="PROSITE" id="PS51384">
    <property type="entry name" value="FAD_FR"/>
    <property type="match status" value="1"/>
</dbReference>
<keyword evidence="7" id="KW-0249">Electron transport</keyword>
<accession>A0ABP6QCP7</accession>
<feature type="domain" description="FAD-binding FR-type" evidence="11">
    <location>
        <begin position="1"/>
        <end position="101"/>
    </location>
</feature>
<protein>
    <submittedName>
        <fullName evidence="12">Dihydroorotate dehydrogenase electron transfer subunit</fullName>
    </submittedName>
</protein>
<evidence type="ECO:0000313" key="12">
    <source>
        <dbReference type="EMBL" id="GAA3216499.1"/>
    </source>
</evidence>
<keyword evidence="13" id="KW-1185">Reference proteome</keyword>
<keyword evidence="5" id="KW-0479">Metal-binding</keyword>
<evidence type="ECO:0000256" key="1">
    <source>
        <dbReference type="ARBA" id="ARBA00006422"/>
    </source>
</evidence>
<dbReference type="Gene3D" id="2.10.240.10">
    <property type="entry name" value="Dihydroorotate dehydrogenase, electron transfer subunit"/>
    <property type="match status" value="1"/>
</dbReference>
<dbReference type="InterPro" id="IPR019480">
    <property type="entry name" value="Dihydroorotate_DH_Fe-S-bd"/>
</dbReference>
<dbReference type="PANTHER" id="PTHR43513:SF3">
    <property type="entry name" value="DIHYDROOROTATE DEHYDROGENASE B (NAD(+)), ELECTRON TRANSFER SUBUNIT-RELATED"/>
    <property type="match status" value="1"/>
</dbReference>
<dbReference type="InterPro" id="IPR050353">
    <property type="entry name" value="PyrK_electron_transfer"/>
</dbReference>
<dbReference type="SUPFAM" id="SSF52343">
    <property type="entry name" value="Ferredoxin reductase-like, C-terminal NADP-linked domain"/>
    <property type="match status" value="1"/>
</dbReference>
<evidence type="ECO:0000256" key="9">
    <source>
        <dbReference type="ARBA" id="ARBA00023014"/>
    </source>
</evidence>
<dbReference type="PIRSF" id="PIRSF006816">
    <property type="entry name" value="Cyc3_hyd_g"/>
    <property type="match status" value="1"/>
</dbReference>
<proteinExistence type="inferred from homology"/>
<keyword evidence="9" id="KW-0411">Iron-sulfur</keyword>
<evidence type="ECO:0000313" key="13">
    <source>
        <dbReference type="Proteomes" id="UP001501237"/>
    </source>
</evidence>
<reference evidence="13" key="1">
    <citation type="journal article" date="2019" name="Int. J. Syst. Evol. Microbiol.">
        <title>The Global Catalogue of Microorganisms (GCM) 10K type strain sequencing project: providing services to taxonomists for standard genome sequencing and annotation.</title>
        <authorList>
            <consortium name="The Broad Institute Genomics Platform"/>
            <consortium name="The Broad Institute Genome Sequencing Center for Infectious Disease"/>
            <person name="Wu L."/>
            <person name="Ma J."/>
        </authorList>
    </citation>
    <scope>NUCLEOTIDE SEQUENCE [LARGE SCALE GENOMIC DNA]</scope>
    <source>
        <strain evidence="13">JCM 9377</strain>
    </source>
</reference>
<dbReference type="Gene3D" id="3.40.50.80">
    <property type="entry name" value="Nucleotide-binding domain of ferredoxin-NADP reductase (FNR) module"/>
    <property type="match status" value="1"/>
</dbReference>
<dbReference type="InterPro" id="IPR017938">
    <property type="entry name" value="Riboflavin_synthase-like_b-brl"/>
</dbReference>
<sequence>MQSPGTVLTVRQVAAYHAMTLVAPAVAERFRPGQFLAIAVGGEHTSLLARRCFPIYEVKSDYGGTVELVFEATDPGTNWLASRRSRDAVDVIGPLGRPFPLPRDPASCLLVGGAQGASGLFSLADALRRRDCQTHFVLAAPHGAQIFGARSAQRIGDSATVITRDGSLGTAGSVPDLLPRIIDESRADVIYAAGPTALMSAVSSVAAAHGIPCQVSVAELLASTSACGIGTCQSCVLPVIGDDGITRMARACTEGPVLRGERVRWSDLGTIPLDAMGGPRAPSSAITAP</sequence>
<comment type="similarity">
    <text evidence="1">Belongs to the PyrK family.</text>
</comment>
<keyword evidence="6" id="KW-0274">FAD</keyword>
<keyword evidence="2" id="KW-0813">Transport</keyword>
<dbReference type="InterPro" id="IPR037117">
    <property type="entry name" value="Dihydroorotate_DH_ele_sf"/>
</dbReference>
<comment type="cofactor">
    <cofactor evidence="10">
        <name>[2Fe-2S] cluster</name>
        <dbReference type="ChEBI" id="CHEBI:190135"/>
    </cofactor>
</comment>
<dbReference type="PANTHER" id="PTHR43513">
    <property type="entry name" value="DIHYDROOROTATE DEHYDROGENASE B (NAD(+)), ELECTRON TRANSFER SUBUNIT"/>
    <property type="match status" value="1"/>
</dbReference>
<evidence type="ECO:0000256" key="7">
    <source>
        <dbReference type="ARBA" id="ARBA00022982"/>
    </source>
</evidence>
<evidence type="ECO:0000256" key="5">
    <source>
        <dbReference type="ARBA" id="ARBA00022723"/>
    </source>
</evidence>
<organism evidence="12 13">
    <name type="scientific">Actinocorallia longicatena</name>
    <dbReference type="NCBI Taxonomy" id="111803"/>
    <lineage>
        <taxon>Bacteria</taxon>
        <taxon>Bacillati</taxon>
        <taxon>Actinomycetota</taxon>
        <taxon>Actinomycetes</taxon>
        <taxon>Streptosporangiales</taxon>
        <taxon>Thermomonosporaceae</taxon>
        <taxon>Actinocorallia</taxon>
    </lineage>
</organism>
<dbReference type="SUPFAM" id="SSF63380">
    <property type="entry name" value="Riboflavin synthase domain-like"/>
    <property type="match status" value="1"/>
</dbReference>
<name>A0ABP6QCP7_9ACTN</name>
<evidence type="ECO:0000256" key="3">
    <source>
        <dbReference type="ARBA" id="ARBA00022630"/>
    </source>
</evidence>
<comment type="caution">
    <text evidence="12">The sequence shown here is derived from an EMBL/GenBank/DDBJ whole genome shotgun (WGS) entry which is preliminary data.</text>
</comment>
<gene>
    <name evidence="12" type="ORF">GCM10010468_38580</name>
</gene>
<dbReference type="InterPro" id="IPR039261">
    <property type="entry name" value="FNR_nucleotide-bd"/>
</dbReference>
<dbReference type="Proteomes" id="UP001501237">
    <property type="component" value="Unassembled WGS sequence"/>
</dbReference>
<dbReference type="InterPro" id="IPR017927">
    <property type="entry name" value="FAD-bd_FR_type"/>
</dbReference>
<evidence type="ECO:0000256" key="8">
    <source>
        <dbReference type="ARBA" id="ARBA00023004"/>
    </source>
</evidence>
<evidence type="ECO:0000256" key="6">
    <source>
        <dbReference type="ARBA" id="ARBA00022827"/>
    </source>
</evidence>
<dbReference type="Pfam" id="PF10418">
    <property type="entry name" value="DHODB_Fe-S_bind"/>
    <property type="match status" value="1"/>
</dbReference>
<evidence type="ECO:0000256" key="2">
    <source>
        <dbReference type="ARBA" id="ARBA00022448"/>
    </source>
</evidence>
<dbReference type="InterPro" id="IPR012165">
    <property type="entry name" value="Cyt_c3_hydrogenase_gsu"/>
</dbReference>
<keyword evidence="8" id="KW-0408">Iron</keyword>
<dbReference type="EMBL" id="BAAAUV010000008">
    <property type="protein sequence ID" value="GAA3216499.1"/>
    <property type="molecule type" value="Genomic_DNA"/>
</dbReference>
<keyword evidence="4" id="KW-0001">2Fe-2S</keyword>